<evidence type="ECO:0000256" key="1">
    <source>
        <dbReference type="ARBA" id="ARBA00002994"/>
    </source>
</evidence>
<reference evidence="9 10" key="1">
    <citation type="submission" date="2019-09" db="EMBL/GenBank/DDBJ databases">
        <authorList>
            <person name="Wang X."/>
        </authorList>
    </citation>
    <scope>NUCLEOTIDE SEQUENCE [LARGE SCALE GENOMIC DNA]</scope>
    <source>
        <strain evidence="9 10">CICC 11023</strain>
    </source>
</reference>
<dbReference type="Proteomes" id="UP000323876">
    <property type="component" value="Unassembled WGS sequence"/>
</dbReference>
<dbReference type="InterPro" id="IPR018376">
    <property type="entry name" value="Enoyl-CoA_hyd/isom_CS"/>
</dbReference>
<gene>
    <name evidence="9" type="ORF">F3087_33005</name>
</gene>
<dbReference type="PROSITE" id="PS00166">
    <property type="entry name" value="ENOYL_COA_HYDRATASE"/>
    <property type="match status" value="1"/>
</dbReference>
<evidence type="ECO:0000256" key="7">
    <source>
        <dbReference type="ARBA" id="ARBA00023717"/>
    </source>
</evidence>
<sequence>MNRPAKRNAFDAAMTAELDRALNEFEDDPELRVAIVTGGDERFSAGTDLSTGPGAATARGGEYGVIRRRRRKPLIAAVEGYALGGGMEIVLACDLVVAAHTATFGLPEPRRGVIATCGGLFRTQRALPLNVAKELLLTGEPLGAERAWHLGFVNVLTAPGDTLDAALELAERICRNAPISVQESLTALERINSADDETAWRITHDAMTAVLASKDTMEGITAFFERREPRWSGR</sequence>
<evidence type="ECO:0000313" key="9">
    <source>
        <dbReference type="EMBL" id="KAA8884842.1"/>
    </source>
</evidence>
<dbReference type="OrthoDB" id="4284283at2"/>
<dbReference type="EMBL" id="VXLC01000018">
    <property type="protein sequence ID" value="KAA8884842.1"/>
    <property type="molecule type" value="Genomic_DNA"/>
</dbReference>
<dbReference type="InterPro" id="IPR001753">
    <property type="entry name" value="Enoyl-CoA_hydra/iso"/>
</dbReference>
<keyword evidence="10" id="KW-1185">Reference proteome</keyword>
<dbReference type="InterPro" id="IPR029045">
    <property type="entry name" value="ClpP/crotonase-like_dom_sf"/>
</dbReference>
<dbReference type="AlphaFoldDB" id="A0A5N0E5Z2"/>
<dbReference type="CDD" id="cd06558">
    <property type="entry name" value="crotonase-like"/>
    <property type="match status" value="1"/>
</dbReference>
<accession>A0A5N0E5Z2</accession>
<dbReference type="Pfam" id="PF00378">
    <property type="entry name" value="ECH_1"/>
    <property type="match status" value="1"/>
</dbReference>
<evidence type="ECO:0000256" key="3">
    <source>
        <dbReference type="ARBA" id="ARBA00022832"/>
    </source>
</evidence>
<organism evidence="9 10">
    <name type="scientific">Nocardia colli</name>
    <dbReference type="NCBI Taxonomy" id="2545717"/>
    <lineage>
        <taxon>Bacteria</taxon>
        <taxon>Bacillati</taxon>
        <taxon>Actinomycetota</taxon>
        <taxon>Actinomycetes</taxon>
        <taxon>Mycobacteriales</taxon>
        <taxon>Nocardiaceae</taxon>
        <taxon>Nocardia</taxon>
    </lineage>
</organism>
<proteinExistence type="inferred from homology"/>
<dbReference type="PANTHER" id="PTHR11941">
    <property type="entry name" value="ENOYL-COA HYDRATASE-RELATED"/>
    <property type="match status" value="1"/>
</dbReference>
<keyword evidence="4" id="KW-0443">Lipid metabolism</keyword>
<dbReference type="Gene3D" id="1.10.12.10">
    <property type="entry name" value="Lyase 2-enoyl-coa Hydratase, Chain A, domain 2"/>
    <property type="match status" value="1"/>
</dbReference>
<comment type="catalytic activity">
    <reaction evidence="6">
        <text>a (3S)-3-hydroxyacyl-CoA = a (2E)-enoyl-CoA + H2O</text>
        <dbReference type="Rhea" id="RHEA:16105"/>
        <dbReference type="ChEBI" id="CHEBI:15377"/>
        <dbReference type="ChEBI" id="CHEBI:57318"/>
        <dbReference type="ChEBI" id="CHEBI:58856"/>
        <dbReference type="EC" id="4.2.1.17"/>
    </reaction>
</comment>
<name>A0A5N0E5Z2_9NOCA</name>
<dbReference type="GO" id="GO:0006635">
    <property type="term" value="P:fatty acid beta-oxidation"/>
    <property type="evidence" value="ECO:0007669"/>
    <property type="project" value="TreeGrafter"/>
</dbReference>
<protein>
    <submittedName>
        <fullName evidence="9">Enoyl-CoA hydratase</fullName>
    </submittedName>
</protein>
<evidence type="ECO:0000256" key="2">
    <source>
        <dbReference type="ARBA" id="ARBA00005254"/>
    </source>
</evidence>
<dbReference type="Gene3D" id="3.90.226.10">
    <property type="entry name" value="2-enoyl-CoA Hydratase, Chain A, domain 1"/>
    <property type="match status" value="1"/>
</dbReference>
<evidence type="ECO:0000256" key="8">
    <source>
        <dbReference type="RuleBase" id="RU003707"/>
    </source>
</evidence>
<comment type="similarity">
    <text evidence="2 8">Belongs to the enoyl-CoA hydratase/isomerase family.</text>
</comment>
<comment type="caution">
    <text evidence="9">The sequence shown here is derived from an EMBL/GenBank/DDBJ whole genome shotgun (WGS) entry which is preliminary data.</text>
</comment>
<dbReference type="GO" id="GO:0004300">
    <property type="term" value="F:enoyl-CoA hydratase activity"/>
    <property type="evidence" value="ECO:0007669"/>
    <property type="project" value="UniProtKB-EC"/>
</dbReference>
<comment type="catalytic activity">
    <reaction evidence="7">
        <text>a 4-saturated-(3S)-3-hydroxyacyl-CoA = a (3E)-enoyl-CoA + H2O</text>
        <dbReference type="Rhea" id="RHEA:20724"/>
        <dbReference type="ChEBI" id="CHEBI:15377"/>
        <dbReference type="ChEBI" id="CHEBI:58521"/>
        <dbReference type="ChEBI" id="CHEBI:137480"/>
        <dbReference type="EC" id="4.2.1.17"/>
    </reaction>
</comment>
<evidence type="ECO:0000256" key="6">
    <source>
        <dbReference type="ARBA" id="ARBA00023709"/>
    </source>
</evidence>
<evidence type="ECO:0000256" key="4">
    <source>
        <dbReference type="ARBA" id="ARBA00023098"/>
    </source>
</evidence>
<dbReference type="PANTHER" id="PTHR11941:SF169">
    <property type="entry name" value="(7AS)-7A-METHYL-1,5-DIOXO-2,3,5,6,7,7A-HEXAHYDRO-1H-INDENE-CARBOXYL-COA HYDROLASE"/>
    <property type="match status" value="1"/>
</dbReference>
<keyword evidence="5" id="KW-0456">Lyase</keyword>
<evidence type="ECO:0000256" key="5">
    <source>
        <dbReference type="ARBA" id="ARBA00023239"/>
    </source>
</evidence>
<comment type="function">
    <text evidence="1">Could possibly oxidize fatty acids using specific components.</text>
</comment>
<dbReference type="InterPro" id="IPR014748">
    <property type="entry name" value="Enoyl-CoA_hydra_C"/>
</dbReference>
<evidence type="ECO:0000313" key="10">
    <source>
        <dbReference type="Proteomes" id="UP000323876"/>
    </source>
</evidence>
<keyword evidence="3" id="KW-0276">Fatty acid metabolism</keyword>
<dbReference type="SUPFAM" id="SSF52096">
    <property type="entry name" value="ClpP/crotonase"/>
    <property type="match status" value="1"/>
</dbReference>